<gene>
    <name evidence="2" type="ORF">AMSG_11675</name>
</gene>
<evidence type="ECO:0000256" key="1">
    <source>
        <dbReference type="SAM" id="MobiDB-lite"/>
    </source>
</evidence>
<accession>A0A0L0DTT6</accession>
<sequence length="175" mass="18974">MSATTLPDFIMLPTEQLLHQRWRDASANDRDALRSESQKPGWIMAGDACPHVVSTSGNLVSSLAVPTPALADRQCGDTDTLASFLTAEYCLAPSEEEAALTRLRATAGRVAVVRHTFFADSLPASAPTKRSRHETESDRACSRPDAASQSRNGLPRNDPDELARPRKRHAPLASL</sequence>
<name>A0A0L0DTT6_THETB</name>
<protein>
    <submittedName>
        <fullName evidence="2">Uncharacterized protein</fullName>
    </submittedName>
</protein>
<evidence type="ECO:0000313" key="2">
    <source>
        <dbReference type="EMBL" id="KNC55665.1"/>
    </source>
</evidence>
<proteinExistence type="predicted"/>
<feature type="region of interest" description="Disordered" evidence="1">
    <location>
        <begin position="124"/>
        <end position="175"/>
    </location>
</feature>
<reference evidence="2 3" key="1">
    <citation type="submission" date="2010-05" db="EMBL/GenBank/DDBJ databases">
        <title>The Genome Sequence of Thecamonas trahens ATCC 50062.</title>
        <authorList>
            <consortium name="The Broad Institute Genome Sequencing Platform"/>
            <person name="Russ C."/>
            <person name="Cuomo C."/>
            <person name="Shea T."/>
            <person name="Young S.K."/>
            <person name="Zeng Q."/>
            <person name="Koehrsen M."/>
            <person name="Haas B."/>
            <person name="Borodovsky M."/>
            <person name="Guigo R."/>
            <person name="Alvarado L."/>
            <person name="Berlin A."/>
            <person name="Bochicchio J."/>
            <person name="Borenstein D."/>
            <person name="Chapman S."/>
            <person name="Chen Z."/>
            <person name="Freedman E."/>
            <person name="Gellesch M."/>
            <person name="Goldberg J."/>
            <person name="Griggs A."/>
            <person name="Gujja S."/>
            <person name="Heilman E."/>
            <person name="Heiman D."/>
            <person name="Hepburn T."/>
            <person name="Howarth C."/>
            <person name="Jen D."/>
            <person name="Larson L."/>
            <person name="Mehta T."/>
            <person name="Park D."/>
            <person name="Pearson M."/>
            <person name="Roberts A."/>
            <person name="Saif S."/>
            <person name="Shenoy N."/>
            <person name="Sisk P."/>
            <person name="Stolte C."/>
            <person name="Sykes S."/>
            <person name="Thomson T."/>
            <person name="Walk T."/>
            <person name="White J."/>
            <person name="Yandava C."/>
            <person name="Burger G."/>
            <person name="Gray M.W."/>
            <person name="Holland P.W.H."/>
            <person name="King N."/>
            <person name="Lang F.B.F."/>
            <person name="Roger A.J."/>
            <person name="Ruiz-Trillo I."/>
            <person name="Lander E."/>
            <person name="Nusbaum C."/>
        </authorList>
    </citation>
    <scope>NUCLEOTIDE SEQUENCE [LARGE SCALE GENOMIC DNA]</scope>
    <source>
        <strain evidence="2 3">ATCC 50062</strain>
    </source>
</reference>
<feature type="compositionally biased region" description="Basic and acidic residues" evidence="1">
    <location>
        <begin position="133"/>
        <end position="142"/>
    </location>
</feature>
<dbReference type="GeneID" id="25569590"/>
<dbReference type="Proteomes" id="UP000054408">
    <property type="component" value="Unassembled WGS sequence"/>
</dbReference>
<keyword evidence="3" id="KW-1185">Reference proteome</keyword>
<evidence type="ECO:0000313" key="3">
    <source>
        <dbReference type="Proteomes" id="UP000054408"/>
    </source>
</evidence>
<dbReference type="EMBL" id="GL349439">
    <property type="protein sequence ID" value="KNC55665.1"/>
    <property type="molecule type" value="Genomic_DNA"/>
</dbReference>
<dbReference type="AlphaFoldDB" id="A0A0L0DTT6"/>
<organism evidence="2 3">
    <name type="scientific">Thecamonas trahens ATCC 50062</name>
    <dbReference type="NCBI Taxonomy" id="461836"/>
    <lineage>
        <taxon>Eukaryota</taxon>
        <taxon>Apusozoa</taxon>
        <taxon>Apusomonadida</taxon>
        <taxon>Apusomonadidae</taxon>
        <taxon>Thecamonas</taxon>
    </lineage>
</organism>
<feature type="compositionally biased region" description="Basic residues" evidence="1">
    <location>
        <begin position="165"/>
        <end position="175"/>
    </location>
</feature>
<dbReference type="RefSeq" id="XP_013761481.1">
    <property type="nucleotide sequence ID" value="XM_013906027.1"/>
</dbReference>